<evidence type="ECO:0000256" key="3">
    <source>
        <dbReference type="ARBA" id="ARBA00011245"/>
    </source>
</evidence>
<comment type="similarity">
    <text evidence="2">Belongs to the metallo-dependent hydrolases superfamily. ACMSD family.</text>
</comment>
<proteinExistence type="inferred from homology"/>
<dbReference type="InterPro" id="IPR006680">
    <property type="entry name" value="Amidohydro-rel"/>
</dbReference>
<dbReference type="EMBL" id="UINC01019306">
    <property type="protein sequence ID" value="SVA81698.1"/>
    <property type="molecule type" value="Genomic_DNA"/>
</dbReference>
<dbReference type="GO" id="GO:0016787">
    <property type="term" value="F:hydrolase activity"/>
    <property type="evidence" value="ECO:0007669"/>
    <property type="project" value="InterPro"/>
</dbReference>
<evidence type="ECO:0000256" key="9">
    <source>
        <dbReference type="ARBA" id="ARBA00023239"/>
    </source>
</evidence>
<dbReference type="GO" id="GO:0046872">
    <property type="term" value="F:metal ion binding"/>
    <property type="evidence" value="ECO:0007669"/>
    <property type="project" value="UniProtKB-KW"/>
</dbReference>
<name>A0A381YXD8_9ZZZZ</name>
<keyword evidence="9" id="KW-0456">Lyase</keyword>
<dbReference type="GO" id="GO:0001760">
    <property type="term" value="F:aminocarboxymuconate-semialdehyde decarboxylase activity"/>
    <property type="evidence" value="ECO:0007669"/>
    <property type="project" value="UniProtKB-EC"/>
</dbReference>
<sequence length="338" mass="37747">MLKVDIHTHILPKNLPDLAERYGYGQFIHLEHHKPGCARMMKGDTFFREVESNLWDAHVRKKECDTLTVDVQVLSTVPVMFSYWAEPNDALDLSKLLNDHIAGVVNDTPRRFTGLGTVPMQSTDLAIGELERCVKQIGLAGAQIGSHVNGKNLDDDSIFPFFEAAQDLDAPIFVHPWDMLSPERMDKYWLQWLVGMPTETAIAISSMVLGGIFEKLPNLKVAFAHGGGAFSGGIGRIEAGFHARPDLVAVETDINPRNFVNKFYVDSLIHDKEMLHYLIRLMGASRIALGSDYPFPLGESKPGKLIESIPELSDEDKKWMLGKSALEWLGMAETQFLS</sequence>
<dbReference type="Pfam" id="PF04909">
    <property type="entry name" value="Amidohydro_2"/>
    <property type="match status" value="1"/>
</dbReference>
<dbReference type="InterPro" id="IPR032465">
    <property type="entry name" value="ACMSD"/>
</dbReference>
<gene>
    <name evidence="12" type="ORF">METZ01_LOCUS134552</name>
</gene>
<comment type="subunit">
    <text evidence="3">Monomer.</text>
</comment>
<keyword evidence="7" id="KW-0210">Decarboxylase</keyword>
<dbReference type="SUPFAM" id="SSF51556">
    <property type="entry name" value="Metallo-dependent hydrolases"/>
    <property type="match status" value="1"/>
</dbReference>
<comment type="pathway">
    <text evidence="1">Secondary metabolite metabolism; quinolate metabolism.</text>
</comment>
<feature type="domain" description="Amidohydrolase-related" evidence="11">
    <location>
        <begin position="4"/>
        <end position="330"/>
    </location>
</feature>
<evidence type="ECO:0000313" key="12">
    <source>
        <dbReference type="EMBL" id="SVA81698.1"/>
    </source>
</evidence>
<reference evidence="12" key="1">
    <citation type="submission" date="2018-05" db="EMBL/GenBank/DDBJ databases">
        <authorList>
            <person name="Lanie J.A."/>
            <person name="Ng W.-L."/>
            <person name="Kazmierczak K.M."/>
            <person name="Andrzejewski T.M."/>
            <person name="Davidsen T.M."/>
            <person name="Wayne K.J."/>
            <person name="Tettelin H."/>
            <person name="Glass J.I."/>
            <person name="Rusch D."/>
            <person name="Podicherti R."/>
            <person name="Tsui H.-C.T."/>
            <person name="Winkler M.E."/>
        </authorList>
    </citation>
    <scope>NUCLEOTIDE SEQUENCE</scope>
</reference>
<evidence type="ECO:0000256" key="5">
    <source>
        <dbReference type="ARBA" id="ARBA00021214"/>
    </source>
</evidence>
<dbReference type="GO" id="GO:0005829">
    <property type="term" value="C:cytosol"/>
    <property type="evidence" value="ECO:0007669"/>
    <property type="project" value="TreeGrafter"/>
</dbReference>
<keyword evidence="6" id="KW-0479">Metal-binding</keyword>
<organism evidence="12">
    <name type="scientific">marine metagenome</name>
    <dbReference type="NCBI Taxonomy" id="408172"/>
    <lineage>
        <taxon>unclassified sequences</taxon>
        <taxon>metagenomes</taxon>
        <taxon>ecological metagenomes</taxon>
    </lineage>
</organism>
<evidence type="ECO:0000256" key="8">
    <source>
        <dbReference type="ARBA" id="ARBA00022833"/>
    </source>
</evidence>
<dbReference type="AlphaFoldDB" id="A0A381YXD8"/>
<evidence type="ECO:0000256" key="7">
    <source>
        <dbReference type="ARBA" id="ARBA00022793"/>
    </source>
</evidence>
<evidence type="ECO:0000256" key="10">
    <source>
        <dbReference type="ARBA" id="ARBA00031120"/>
    </source>
</evidence>
<evidence type="ECO:0000256" key="6">
    <source>
        <dbReference type="ARBA" id="ARBA00022723"/>
    </source>
</evidence>
<accession>A0A381YXD8</accession>
<dbReference type="EC" id="4.1.1.45" evidence="4"/>
<evidence type="ECO:0000256" key="1">
    <source>
        <dbReference type="ARBA" id="ARBA00005079"/>
    </source>
</evidence>
<dbReference type="InterPro" id="IPR032466">
    <property type="entry name" value="Metal_Hydrolase"/>
</dbReference>
<protein>
    <recommendedName>
        <fullName evidence="5">2-amino-3-carboxymuconate-6-semialdehyde decarboxylase</fullName>
        <ecNumber evidence="4">4.1.1.45</ecNumber>
    </recommendedName>
    <alternativeName>
        <fullName evidence="10">Picolinate carboxylase</fullName>
    </alternativeName>
</protein>
<dbReference type="PANTHER" id="PTHR21240">
    <property type="entry name" value="2-AMINO-3-CARBOXYLMUCONATE-6-SEMIALDEHYDE DECARBOXYLASE"/>
    <property type="match status" value="1"/>
</dbReference>
<dbReference type="PANTHER" id="PTHR21240:SF27">
    <property type="entry name" value="2-AMINO-3-CARBOXYMUCONATE-6-SEMIALDEHYDE DECARBOXYLASE"/>
    <property type="match status" value="1"/>
</dbReference>
<keyword evidence="8" id="KW-0862">Zinc</keyword>
<dbReference type="GO" id="GO:0019748">
    <property type="term" value="P:secondary metabolic process"/>
    <property type="evidence" value="ECO:0007669"/>
    <property type="project" value="TreeGrafter"/>
</dbReference>
<evidence type="ECO:0000259" key="11">
    <source>
        <dbReference type="Pfam" id="PF04909"/>
    </source>
</evidence>
<dbReference type="Gene3D" id="3.20.20.140">
    <property type="entry name" value="Metal-dependent hydrolases"/>
    <property type="match status" value="1"/>
</dbReference>
<evidence type="ECO:0000256" key="4">
    <source>
        <dbReference type="ARBA" id="ARBA00012365"/>
    </source>
</evidence>
<evidence type="ECO:0000256" key="2">
    <source>
        <dbReference type="ARBA" id="ARBA00005871"/>
    </source>
</evidence>